<dbReference type="AlphaFoldDB" id="A0A7J8NI89"/>
<keyword evidence="2" id="KW-1185">Reference proteome</keyword>
<name>A0A7J8NI89_9ROSI</name>
<protein>
    <submittedName>
        <fullName evidence="1">Uncharacterized protein</fullName>
    </submittedName>
</protein>
<comment type="caution">
    <text evidence="1">The sequence shown here is derived from an EMBL/GenBank/DDBJ whole genome shotgun (WGS) entry which is preliminary data.</text>
</comment>
<reference evidence="1 2" key="1">
    <citation type="journal article" date="2019" name="Genome Biol. Evol.">
        <title>Insights into the evolution of the New World diploid cottons (Gossypium, subgenus Houzingenia) based on genome sequencing.</title>
        <authorList>
            <person name="Grover C.E."/>
            <person name="Arick M.A. 2nd"/>
            <person name="Thrash A."/>
            <person name="Conover J.L."/>
            <person name="Sanders W.S."/>
            <person name="Peterson D.G."/>
            <person name="Frelichowski J.E."/>
            <person name="Scheffler J.A."/>
            <person name="Scheffler B.E."/>
            <person name="Wendel J.F."/>
        </authorList>
    </citation>
    <scope>NUCLEOTIDE SEQUENCE [LARGE SCALE GENOMIC DNA]</scope>
    <source>
        <strain evidence="1">157</strain>
        <tissue evidence="1">Leaf</tissue>
    </source>
</reference>
<accession>A0A7J8NI89</accession>
<sequence>MPYADLRTQECVLAKFLANRNICDVKVPLVIFATVAMQHRRRRLRRWPINPRLRDGDAKGSTSVPSALKDSIAVQPLGHYG</sequence>
<organism evidence="1 2">
    <name type="scientific">Gossypium lobatum</name>
    <dbReference type="NCBI Taxonomy" id="34289"/>
    <lineage>
        <taxon>Eukaryota</taxon>
        <taxon>Viridiplantae</taxon>
        <taxon>Streptophyta</taxon>
        <taxon>Embryophyta</taxon>
        <taxon>Tracheophyta</taxon>
        <taxon>Spermatophyta</taxon>
        <taxon>Magnoliopsida</taxon>
        <taxon>eudicotyledons</taxon>
        <taxon>Gunneridae</taxon>
        <taxon>Pentapetalae</taxon>
        <taxon>rosids</taxon>
        <taxon>malvids</taxon>
        <taxon>Malvales</taxon>
        <taxon>Malvaceae</taxon>
        <taxon>Malvoideae</taxon>
        <taxon>Gossypium</taxon>
    </lineage>
</organism>
<dbReference type="EMBL" id="JABEZX010350899">
    <property type="protein sequence ID" value="MBA0576701.1"/>
    <property type="molecule type" value="Genomic_DNA"/>
</dbReference>
<proteinExistence type="predicted"/>
<dbReference type="Proteomes" id="UP000593572">
    <property type="component" value="Unassembled WGS sequence"/>
</dbReference>
<evidence type="ECO:0000313" key="1">
    <source>
        <dbReference type="EMBL" id="MBA0576701.1"/>
    </source>
</evidence>
<evidence type="ECO:0000313" key="2">
    <source>
        <dbReference type="Proteomes" id="UP000593572"/>
    </source>
</evidence>
<gene>
    <name evidence="1" type="ORF">Golob_024561</name>
</gene>